<accession>A0AAV1YHF0</accession>
<name>A0AAV1YHF0_LUPLU</name>
<dbReference type="Proteomes" id="UP001497480">
    <property type="component" value="Unassembled WGS sequence"/>
</dbReference>
<keyword evidence="2" id="KW-1185">Reference proteome</keyword>
<proteinExistence type="predicted"/>
<protein>
    <submittedName>
        <fullName evidence="1">Uncharacterized protein</fullName>
    </submittedName>
</protein>
<dbReference type="AlphaFoldDB" id="A0AAV1YHF0"/>
<gene>
    <name evidence="1" type="ORF">LLUT_LOCUS34531</name>
</gene>
<evidence type="ECO:0000313" key="2">
    <source>
        <dbReference type="Proteomes" id="UP001497480"/>
    </source>
</evidence>
<dbReference type="EMBL" id="CAXHTB010000025">
    <property type="protein sequence ID" value="CAL0333471.1"/>
    <property type="molecule type" value="Genomic_DNA"/>
</dbReference>
<organism evidence="1 2">
    <name type="scientific">Lupinus luteus</name>
    <name type="common">European yellow lupine</name>
    <dbReference type="NCBI Taxonomy" id="3873"/>
    <lineage>
        <taxon>Eukaryota</taxon>
        <taxon>Viridiplantae</taxon>
        <taxon>Streptophyta</taxon>
        <taxon>Embryophyta</taxon>
        <taxon>Tracheophyta</taxon>
        <taxon>Spermatophyta</taxon>
        <taxon>Magnoliopsida</taxon>
        <taxon>eudicotyledons</taxon>
        <taxon>Gunneridae</taxon>
        <taxon>Pentapetalae</taxon>
        <taxon>rosids</taxon>
        <taxon>fabids</taxon>
        <taxon>Fabales</taxon>
        <taxon>Fabaceae</taxon>
        <taxon>Papilionoideae</taxon>
        <taxon>50 kb inversion clade</taxon>
        <taxon>genistoids sensu lato</taxon>
        <taxon>core genistoids</taxon>
        <taxon>Genisteae</taxon>
        <taxon>Lupinus</taxon>
    </lineage>
</organism>
<reference evidence="1 2" key="1">
    <citation type="submission" date="2024-03" db="EMBL/GenBank/DDBJ databases">
        <authorList>
            <person name="Martinez-Hernandez J."/>
        </authorList>
    </citation>
    <scope>NUCLEOTIDE SEQUENCE [LARGE SCALE GENOMIC DNA]</scope>
</reference>
<evidence type="ECO:0000313" key="1">
    <source>
        <dbReference type="EMBL" id="CAL0333471.1"/>
    </source>
</evidence>
<comment type="caution">
    <text evidence="1">The sequence shown here is derived from an EMBL/GenBank/DDBJ whole genome shotgun (WGS) entry which is preliminary data.</text>
</comment>
<sequence length="75" mass="8416">MGDLEWFGAFLLPGKLVVRDGKQCKNKKSWAKIESLSTSTRLKTLFKRATTLTQKEATLLSEIEGLSVAFLAQRE</sequence>